<dbReference type="EMBL" id="AF222894">
    <property type="protein sequence ID" value="AAF30521.1"/>
    <property type="molecule type" value="Genomic_DNA"/>
</dbReference>
<dbReference type="PANTHER" id="PTHR43434">
    <property type="entry name" value="PHOSPHOGLYCOLATE PHOSPHATASE"/>
    <property type="match status" value="1"/>
</dbReference>
<dbReference type="Proteomes" id="UP000000423">
    <property type="component" value="Chromosome"/>
</dbReference>
<evidence type="ECO:0000313" key="2">
    <source>
        <dbReference type="Proteomes" id="UP000000423"/>
    </source>
</evidence>
<dbReference type="InterPro" id="IPR023214">
    <property type="entry name" value="HAD_sf"/>
</dbReference>
<dbReference type="SUPFAM" id="SSF56784">
    <property type="entry name" value="HAD-like"/>
    <property type="match status" value="1"/>
</dbReference>
<proteinExistence type="predicted"/>
<gene>
    <name evidence="1" type="primary">gph</name>
    <name evidence="1" type="ordered locus">UU115</name>
</gene>
<accession>Q9PR29</accession>
<dbReference type="InterPro" id="IPR023198">
    <property type="entry name" value="PGP-like_dom2"/>
</dbReference>
<dbReference type="InterPro" id="IPR050155">
    <property type="entry name" value="HAD-like_hydrolase_sf"/>
</dbReference>
<protein>
    <submittedName>
        <fullName evidence="1">Phosphoglycolate phosphatase</fullName>
    </submittedName>
</protein>
<dbReference type="InterPro" id="IPR036412">
    <property type="entry name" value="HAD-like_sf"/>
</dbReference>
<dbReference type="EnsemblBacteria" id="AAF30521">
    <property type="protein sequence ID" value="AAF30521"/>
    <property type="gene ID" value="UU115"/>
</dbReference>
<dbReference type="KEGG" id="uur:UU115"/>
<dbReference type="InterPro" id="IPR006439">
    <property type="entry name" value="HAD-SF_hydro_IA"/>
</dbReference>
<dbReference type="PANTHER" id="PTHR43434:SF1">
    <property type="entry name" value="PHOSPHOGLYCOLATE PHOSPHATASE"/>
    <property type="match status" value="1"/>
</dbReference>
<dbReference type="GO" id="GO:0005829">
    <property type="term" value="C:cytosol"/>
    <property type="evidence" value="ECO:0007669"/>
    <property type="project" value="TreeGrafter"/>
</dbReference>
<name>Q9PR29_UREPA</name>
<dbReference type="Gene3D" id="3.40.50.1000">
    <property type="entry name" value="HAD superfamily/HAD-like"/>
    <property type="match status" value="1"/>
</dbReference>
<keyword evidence="2" id="KW-1185">Reference proteome</keyword>
<dbReference type="SFLD" id="SFLDS00003">
    <property type="entry name" value="Haloacid_Dehalogenase"/>
    <property type="match status" value="1"/>
</dbReference>
<dbReference type="GO" id="GO:0006281">
    <property type="term" value="P:DNA repair"/>
    <property type="evidence" value="ECO:0007669"/>
    <property type="project" value="TreeGrafter"/>
</dbReference>
<evidence type="ECO:0000313" key="1">
    <source>
        <dbReference type="EMBL" id="AAF30521.1"/>
    </source>
</evidence>
<dbReference type="SFLD" id="SFLDG01129">
    <property type="entry name" value="C1.5:_HAD__Beta-PGM__Phosphata"/>
    <property type="match status" value="1"/>
</dbReference>
<dbReference type="NCBIfam" id="TIGR01549">
    <property type="entry name" value="HAD-SF-IA-v1"/>
    <property type="match status" value="1"/>
</dbReference>
<dbReference type="HOGENOM" id="CLU_045011_19_1_14"/>
<dbReference type="GO" id="GO:0008967">
    <property type="term" value="F:phosphoglycolate phosphatase activity"/>
    <property type="evidence" value="ECO:0007669"/>
    <property type="project" value="TreeGrafter"/>
</dbReference>
<dbReference type="eggNOG" id="COG0546">
    <property type="taxonomic scope" value="Bacteria"/>
</dbReference>
<sequence length="246" mass="28848">MFMIILLLIIIQIRRKNKRFMTKKLIVFDFDGTIMHTHTTMSLSIIGVLEFYNHHIPSLKEMNDLLGNLSMVNIFKKYAKHDLLNIEIEMMISKYYEIYESSLFMIHSYFFDGILDLIKKLKSLNNNVKLAILSNKRSSLLATMVDYYNLRPYFDYIFGAEDVEQMKPDPSGLLKIMNNCNVDHKNTLLIGDSIADLKAAINANCHFILVNWEPQYQKHMETIINLKPLIVKTIDELETQINHFLY</sequence>
<reference evidence="1 2" key="1">
    <citation type="journal article" date="2000" name="Nature">
        <title>The complete sequence of the mucosal pathogen Ureaplasma urealyticum.</title>
        <authorList>
            <person name="Glass J.I."/>
            <person name="Lefkowitz E.J."/>
            <person name="Glass J.S."/>
            <person name="Heiner C.R."/>
            <person name="Chen E.Y."/>
            <person name="Cassell G.H."/>
        </authorList>
    </citation>
    <scope>NUCLEOTIDE SEQUENCE [LARGE SCALE GENOMIC DNA]</scope>
    <source>
        <strain evidence="1 2">ATCC 700970</strain>
    </source>
</reference>
<dbReference type="STRING" id="273119.UU115"/>
<dbReference type="Pfam" id="PF13419">
    <property type="entry name" value="HAD_2"/>
    <property type="match status" value="1"/>
</dbReference>
<dbReference type="Gene3D" id="1.10.150.240">
    <property type="entry name" value="Putative phosphatase, domain 2"/>
    <property type="match status" value="1"/>
</dbReference>
<organism evidence="1 2">
    <name type="scientific">Ureaplasma parvum serovar 3 (strain ATCC 700970)</name>
    <dbReference type="NCBI Taxonomy" id="273119"/>
    <lineage>
        <taxon>Bacteria</taxon>
        <taxon>Bacillati</taxon>
        <taxon>Mycoplasmatota</taxon>
        <taxon>Mycoplasmoidales</taxon>
        <taxon>Mycoplasmoidaceae</taxon>
        <taxon>Ureaplasma</taxon>
    </lineage>
</organism>
<dbReference type="InterPro" id="IPR041492">
    <property type="entry name" value="HAD_2"/>
</dbReference>
<dbReference type="AlphaFoldDB" id="Q9PR29"/>